<evidence type="ECO:0000313" key="2">
    <source>
        <dbReference type="EMBL" id="KXB61000.1"/>
    </source>
</evidence>
<dbReference type="EMBL" id="LSDD01000146">
    <property type="protein sequence ID" value="KXB61000.1"/>
    <property type="molecule type" value="Genomic_DNA"/>
</dbReference>
<dbReference type="AlphaFoldDB" id="A0A133ZZX5"/>
<protein>
    <submittedName>
        <fullName evidence="2">Uncharacterized protein</fullName>
    </submittedName>
</protein>
<proteinExistence type="predicted"/>
<sequence length="189" mass="22226">MKKSILILALLVSGISFSNTNVSATKNKSMCKWIKNPNIYVSKEIELINHSQLKGSIYCDVENDYMTYYVGIGNIEIGLLYNLNEKKELTYKNIFNILSDFQSDILKLLPTNIPEKNEKNKPRYYTYRLYVYDSKRGDTFMLFKYIFDTTKPDGDWKIYYNNEIFSRTSENMQRVLKNAGYLPTEDIVY</sequence>
<reference evidence="3" key="1">
    <citation type="submission" date="2016-01" db="EMBL/GenBank/DDBJ databases">
        <authorList>
            <person name="Mitreva M."/>
            <person name="Pepin K.H."/>
            <person name="Mihindukulasuriya K.A."/>
            <person name="Fulton R."/>
            <person name="Fronick C."/>
            <person name="O'Laughlin M."/>
            <person name="Miner T."/>
            <person name="Herter B."/>
            <person name="Rosa B.A."/>
            <person name="Cordes M."/>
            <person name="Tomlinson C."/>
            <person name="Wollam A."/>
            <person name="Palsikar V.B."/>
            <person name="Mardis E.R."/>
            <person name="Wilson R.K."/>
        </authorList>
    </citation>
    <scope>NUCLEOTIDE SEQUENCE [LARGE SCALE GENOMIC DNA]</scope>
    <source>
        <strain evidence="3">KA00185</strain>
    </source>
</reference>
<dbReference type="Proteomes" id="UP000070483">
    <property type="component" value="Unassembled WGS sequence"/>
</dbReference>
<keyword evidence="3" id="KW-1185">Reference proteome</keyword>
<dbReference type="PATRIC" id="fig|157687.3.peg.1866"/>
<evidence type="ECO:0000256" key="1">
    <source>
        <dbReference type="SAM" id="SignalP"/>
    </source>
</evidence>
<feature type="chain" id="PRO_5007461255" evidence="1">
    <location>
        <begin position="19"/>
        <end position="189"/>
    </location>
</feature>
<gene>
    <name evidence="2" type="ORF">HMPREF3180_01869</name>
</gene>
<name>A0A133ZZX5_9FUSO</name>
<feature type="signal peptide" evidence="1">
    <location>
        <begin position="1"/>
        <end position="18"/>
    </location>
</feature>
<evidence type="ECO:0000313" key="3">
    <source>
        <dbReference type="Proteomes" id="UP000070483"/>
    </source>
</evidence>
<dbReference type="OrthoDB" id="81562at2"/>
<accession>A0A133ZZX5</accession>
<dbReference type="RefSeq" id="WP_021746702.1">
    <property type="nucleotide sequence ID" value="NZ_KQ960108.1"/>
</dbReference>
<keyword evidence="1" id="KW-0732">Signal</keyword>
<dbReference type="STRING" id="157687.HMPREF3180_01869"/>
<organism evidence="2 3">
    <name type="scientific">Leptotrichia wadei</name>
    <dbReference type="NCBI Taxonomy" id="157687"/>
    <lineage>
        <taxon>Bacteria</taxon>
        <taxon>Fusobacteriati</taxon>
        <taxon>Fusobacteriota</taxon>
        <taxon>Fusobacteriia</taxon>
        <taxon>Fusobacteriales</taxon>
        <taxon>Leptotrichiaceae</taxon>
        <taxon>Leptotrichia</taxon>
    </lineage>
</organism>
<comment type="caution">
    <text evidence="2">The sequence shown here is derived from an EMBL/GenBank/DDBJ whole genome shotgun (WGS) entry which is preliminary data.</text>
</comment>